<sequence>MYELVTLTKNNINDFNKLNGLKSNFNKLNRDFFKVYHNQNGFQQFLQKRKVKLLKKNSDYIGYIWSENIRDTIYKIEAINVINDIQSLEIYRLLINSIKLYSKIYYECEKNEYNFTLLKDLGFNKTSGMIEMTLNLDNFILPPSHQNITFQKLIKGKDEKLRCSIQNRIFEREDRIPLDIDDIYYDELQSYYYDDGAIFIKNGNTYIGYGQIIIKESVPYIVNFGLVKEWQNKGYGKLLLSHLLNILHNNSYKIVKIKVDPNNYTAIKLYKYFGFTKEKEIYTWILCK</sequence>
<protein>
    <submittedName>
        <fullName evidence="2">GNAT family N-acetyltransferase</fullName>
    </submittedName>
</protein>
<comment type="caution">
    <text evidence="2">The sequence shown here is derived from an EMBL/GenBank/DDBJ whole genome shotgun (WGS) entry which is preliminary data.</text>
</comment>
<dbReference type="Proteomes" id="UP001079657">
    <property type="component" value="Unassembled WGS sequence"/>
</dbReference>
<dbReference type="PROSITE" id="PS51186">
    <property type="entry name" value="GNAT"/>
    <property type="match status" value="1"/>
</dbReference>
<reference evidence="2" key="1">
    <citation type="submission" date="2022-12" db="EMBL/GenBank/DDBJ databases">
        <authorList>
            <person name="Wang J."/>
        </authorList>
    </citation>
    <scope>NUCLEOTIDE SEQUENCE</scope>
    <source>
        <strain evidence="2">HY-42-06</strain>
    </source>
</reference>
<evidence type="ECO:0000313" key="3">
    <source>
        <dbReference type="Proteomes" id="UP001079657"/>
    </source>
</evidence>
<dbReference type="SUPFAM" id="SSF55729">
    <property type="entry name" value="Acyl-CoA N-acyltransferases (Nat)"/>
    <property type="match status" value="1"/>
</dbReference>
<feature type="domain" description="N-acetyltransferase" evidence="1">
    <location>
        <begin position="148"/>
        <end position="288"/>
    </location>
</feature>
<gene>
    <name evidence="2" type="ORF">OXH55_18105</name>
</gene>
<name>A0ABT4CU33_9CLOT</name>
<keyword evidence="3" id="KW-1185">Reference proteome</keyword>
<organism evidence="2 3">
    <name type="scientific">Clostridium ganghwense</name>
    <dbReference type="NCBI Taxonomy" id="312089"/>
    <lineage>
        <taxon>Bacteria</taxon>
        <taxon>Bacillati</taxon>
        <taxon>Bacillota</taxon>
        <taxon>Clostridia</taxon>
        <taxon>Eubacteriales</taxon>
        <taxon>Clostridiaceae</taxon>
        <taxon>Clostridium</taxon>
    </lineage>
</organism>
<evidence type="ECO:0000313" key="2">
    <source>
        <dbReference type="EMBL" id="MCY6372547.1"/>
    </source>
</evidence>
<evidence type="ECO:0000259" key="1">
    <source>
        <dbReference type="PROSITE" id="PS51186"/>
    </source>
</evidence>
<dbReference type="InterPro" id="IPR000182">
    <property type="entry name" value="GNAT_dom"/>
</dbReference>
<dbReference type="Gene3D" id="3.40.630.30">
    <property type="match status" value="1"/>
</dbReference>
<dbReference type="InterPro" id="IPR016181">
    <property type="entry name" value="Acyl_CoA_acyltransferase"/>
</dbReference>
<proteinExistence type="predicted"/>
<dbReference type="Pfam" id="PF00583">
    <property type="entry name" value="Acetyltransf_1"/>
    <property type="match status" value="1"/>
</dbReference>
<accession>A0ABT4CU33</accession>
<dbReference type="EMBL" id="JAPQES010000007">
    <property type="protein sequence ID" value="MCY6372547.1"/>
    <property type="molecule type" value="Genomic_DNA"/>
</dbReference>
<dbReference type="RefSeq" id="WP_268051553.1">
    <property type="nucleotide sequence ID" value="NZ_JAPQES010000007.1"/>
</dbReference>